<dbReference type="AlphaFoldDB" id="A0A560H2P2"/>
<evidence type="ECO:0000313" key="6">
    <source>
        <dbReference type="Proteomes" id="UP000315751"/>
    </source>
</evidence>
<gene>
    <name evidence="5" type="ORF">FBZ90_109179</name>
</gene>
<proteinExistence type="predicted"/>
<comment type="caution">
    <text evidence="5">The sequence shown here is derived from an EMBL/GenBank/DDBJ whole genome shotgun (WGS) entry which is preliminary data.</text>
</comment>
<sequence>MTGVIHRIPLMLKTSAARLITRALITLALAGTALSSSPASAAVGFRWLSMPDGAATPVEVAVWYPTDAPAQPTPVGPLTETVALNAPVAGRHLPLVVMSHGNGGTATGHADTAEALAEAGFIVAALTHTGDNVNDHSRATDLGNRPRQLSLLITYMTTTWGDAIDPARVGAFGFSAGGYTVLAAAGGHADLARIGPHCAAHPDFFDCQLIMANVQGGVVPAAARLSERPADARIRAVVAAAPALGFAFTADGLKAVRVPVQLWRAEDDEILPHPFYAEAVRQALPQPPENHVVPHARHFDFLAPCSAILEKAAPRICESEDGFDRATFHQRFNRDVVAFFQKTL</sequence>
<dbReference type="InterPro" id="IPR029058">
    <property type="entry name" value="AB_hydrolase_fold"/>
</dbReference>
<dbReference type="PANTHER" id="PTHR10272:SF0">
    <property type="entry name" value="PLATELET-ACTIVATING FACTOR ACETYLHYDROLASE"/>
    <property type="match status" value="1"/>
</dbReference>
<name>A0A560H2P2_9PROT</name>
<dbReference type="Gene3D" id="3.40.50.1820">
    <property type="entry name" value="alpha/beta hydrolase"/>
    <property type="match status" value="1"/>
</dbReference>
<dbReference type="InterPro" id="IPR016986">
    <property type="entry name" value="UCP031982_abhydr"/>
</dbReference>
<dbReference type="EMBL" id="VITR01000009">
    <property type="protein sequence ID" value="TWB40576.1"/>
    <property type="molecule type" value="Genomic_DNA"/>
</dbReference>
<feature type="signal peptide" evidence="4">
    <location>
        <begin position="1"/>
        <end position="41"/>
    </location>
</feature>
<keyword evidence="1 5" id="KW-0378">Hydrolase</keyword>
<keyword evidence="3" id="KW-0443">Lipid metabolism</keyword>
<accession>A0A560H2P2</accession>
<reference evidence="5 6" key="1">
    <citation type="submission" date="2019-06" db="EMBL/GenBank/DDBJ databases">
        <title>Genomic Encyclopedia of Type Strains, Phase IV (KMG-V): Genome sequencing to study the core and pangenomes of soil and plant-associated prokaryotes.</title>
        <authorList>
            <person name="Whitman W."/>
        </authorList>
    </citation>
    <scope>NUCLEOTIDE SEQUENCE [LARGE SCALE GENOMIC DNA]</scope>
    <source>
        <strain evidence="5 6">BR 11622</strain>
    </source>
</reference>
<protein>
    <submittedName>
        <fullName evidence="5">Putative dienelactone hydrolase</fullName>
    </submittedName>
</protein>
<dbReference type="GO" id="GO:0003847">
    <property type="term" value="F:1-alkyl-2-acetylglycerophosphocholine esterase activity"/>
    <property type="evidence" value="ECO:0007669"/>
    <property type="project" value="TreeGrafter"/>
</dbReference>
<keyword evidence="2" id="KW-0442">Lipid degradation</keyword>
<keyword evidence="4" id="KW-0732">Signal</keyword>
<evidence type="ECO:0000256" key="4">
    <source>
        <dbReference type="SAM" id="SignalP"/>
    </source>
</evidence>
<evidence type="ECO:0000256" key="1">
    <source>
        <dbReference type="ARBA" id="ARBA00022801"/>
    </source>
</evidence>
<evidence type="ECO:0000256" key="2">
    <source>
        <dbReference type="ARBA" id="ARBA00022963"/>
    </source>
</evidence>
<dbReference type="SUPFAM" id="SSF53474">
    <property type="entry name" value="alpha/beta-Hydrolases"/>
    <property type="match status" value="1"/>
</dbReference>
<evidence type="ECO:0000256" key="3">
    <source>
        <dbReference type="ARBA" id="ARBA00023098"/>
    </source>
</evidence>
<dbReference type="PIRSF" id="PIRSF031982">
    <property type="entry name" value="UCP031982_abhydr"/>
    <property type="match status" value="1"/>
</dbReference>
<dbReference type="Pfam" id="PF03403">
    <property type="entry name" value="PAF-AH_p_II"/>
    <property type="match status" value="1"/>
</dbReference>
<dbReference type="GO" id="GO:0016042">
    <property type="term" value="P:lipid catabolic process"/>
    <property type="evidence" value="ECO:0007669"/>
    <property type="project" value="UniProtKB-KW"/>
</dbReference>
<keyword evidence="6" id="KW-1185">Reference proteome</keyword>
<feature type="chain" id="PRO_5021989686" evidence="4">
    <location>
        <begin position="42"/>
        <end position="344"/>
    </location>
</feature>
<evidence type="ECO:0000313" key="5">
    <source>
        <dbReference type="EMBL" id="TWB40576.1"/>
    </source>
</evidence>
<organism evidence="5 6">
    <name type="scientific">Nitrospirillum amazonense</name>
    <dbReference type="NCBI Taxonomy" id="28077"/>
    <lineage>
        <taxon>Bacteria</taxon>
        <taxon>Pseudomonadati</taxon>
        <taxon>Pseudomonadota</taxon>
        <taxon>Alphaproteobacteria</taxon>
        <taxon>Rhodospirillales</taxon>
        <taxon>Azospirillaceae</taxon>
        <taxon>Nitrospirillum</taxon>
    </lineage>
</organism>
<dbReference type="Proteomes" id="UP000315751">
    <property type="component" value="Unassembled WGS sequence"/>
</dbReference>
<dbReference type="PANTHER" id="PTHR10272">
    <property type="entry name" value="PLATELET-ACTIVATING FACTOR ACETYLHYDROLASE"/>
    <property type="match status" value="1"/>
</dbReference>